<accession>A0AAV1J143</accession>
<dbReference type="GO" id="GO:0005777">
    <property type="term" value="C:peroxisome"/>
    <property type="evidence" value="ECO:0007669"/>
    <property type="project" value="UniProtKB-SubCell"/>
</dbReference>
<comment type="caution">
    <text evidence="6">The sequence shown here is derived from an EMBL/GenBank/DDBJ whole genome shotgun (WGS) entry which is preliminary data.</text>
</comment>
<evidence type="ECO:0008006" key="8">
    <source>
        <dbReference type="Google" id="ProtNLM"/>
    </source>
</evidence>
<dbReference type="Gene3D" id="3.40.50.12780">
    <property type="entry name" value="N-terminal domain of ligase-like"/>
    <property type="match status" value="1"/>
</dbReference>
<organism evidence="6 7">
    <name type="scientific">Leptosia nina</name>
    <dbReference type="NCBI Taxonomy" id="320188"/>
    <lineage>
        <taxon>Eukaryota</taxon>
        <taxon>Metazoa</taxon>
        <taxon>Ecdysozoa</taxon>
        <taxon>Arthropoda</taxon>
        <taxon>Hexapoda</taxon>
        <taxon>Insecta</taxon>
        <taxon>Pterygota</taxon>
        <taxon>Neoptera</taxon>
        <taxon>Endopterygota</taxon>
        <taxon>Lepidoptera</taxon>
        <taxon>Glossata</taxon>
        <taxon>Ditrysia</taxon>
        <taxon>Papilionoidea</taxon>
        <taxon>Pieridae</taxon>
        <taxon>Pierinae</taxon>
        <taxon>Leptosia</taxon>
    </lineage>
</organism>
<evidence type="ECO:0000256" key="2">
    <source>
        <dbReference type="ARBA" id="ARBA00006432"/>
    </source>
</evidence>
<dbReference type="InterPro" id="IPR042099">
    <property type="entry name" value="ANL_N_sf"/>
</dbReference>
<feature type="domain" description="AMP-binding enzyme C-terminal" evidence="5">
    <location>
        <begin position="477"/>
        <end position="552"/>
    </location>
</feature>
<dbReference type="PROSITE" id="PS00455">
    <property type="entry name" value="AMP_BINDING"/>
    <property type="match status" value="1"/>
</dbReference>
<feature type="domain" description="AMP-dependent synthetase/ligase" evidence="4">
    <location>
        <begin position="53"/>
        <end position="426"/>
    </location>
</feature>
<dbReference type="Gene3D" id="3.30.300.30">
    <property type="match status" value="1"/>
</dbReference>
<dbReference type="EMBL" id="CAVLEF010000004">
    <property type="protein sequence ID" value="CAK1543232.1"/>
    <property type="molecule type" value="Genomic_DNA"/>
</dbReference>
<evidence type="ECO:0000313" key="7">
    <source>
        <dbReference type="Proteomes" id="UP001497472"/>
    </source>
</evidence>
<name>A0AAV1J143_9NEOP</name>
<protein>
    <recommendedName>
        <fullName evidence="8">4-coumarate--CoA ligase</fullName>
    </recommendedName>
</protein>
<evidence type="ECO:0000313" key="6">
    <source>
        <dbReference type="EMBL" id="CAK1543232.1"/>
    </source>
</evidence>
<comment type="similarity">
    <text evidence="2">Belongs to the ATP-dependent AMP-binding enzyme family.</text>
</comment>
<keyword evidence="7" id="KW-1185">Reference proteome</keyword>
<dbReference type="AlphaFoldDB" id="A0AAV1J143"/>
<evidence type="ECO:0000259" key="4">
    <source>
        <dbReference type="Pfam" id="PF00501"/>
    </source>
</evidence>
<dbReference type="InterPro" id="IPR025110">
    <property type="entry name" value="AMP-bd_C"/>
</dbReference>
<dbReference type="PANTHER" id="PTHR24096:SF422">
    <property type="entry name" value="BCDNA.GH02901"/>
    <property type="match status" value="1"/>
</dbReference>
<evidence type="ECO:0000256" key="1">
    <source>
        <dbReference type="ARBA" id="ARBA00004275"/>
    </source>
</evidence>
<dbReference type="GO" id="GO:0046949">
    <property type="term" value="P:fatty-acyl-CoA biosynthetic process"/>
    <property type="evidence" value="ECO:0007669"/>
    <property type="project" value="TreeGrafter"/>
</dbReference>
<evidence type="ECO:0000256" key="3">
    <source>
        <dbReference type="ARBA" id="ARBA00023140"/>
    </source>
</evidence>
<dbReference type="InterPro" id="IPR000873">
    <property type="entry name" value="AMP-dep_synth/lig_dom"/>
</dbReference>
<evidence type="ECO:0000259" key="5">
    <source>
        <dbReference type="Pfam" id="PF13193"/>
    </source>
</evidence>
<dbReference type="GO" id="GO:0004467">
    <property type="term" value="F:long-chain fatty acid-CoA ligase activity"/>
    <property type="evidence" value="ECO:0007669"/>
    <property type="project" value="TreeGrafter"/>
</dbReference>
<dbReference type="InterPro" id="IPR020845">
    <property type="entry name" value="AMP-binding_CS"/>
</dbReference>
<keyword evidence="3" id="KW-0576">Peroxisome</keyword>
<dbReference type="SUPFAM" id="SSF56801">
    <property type="entry name" value="Acetyl-CoA synthetase-like"/>
    <property type="match status" value="1"/>
</dbReference>
<proteinExistence type="inferred from homology"/>
<reference evidence="6 7" key="1">
    <citation type="submission" date="2023-11" db="EMBL/GenBank/DDBJ databases">
        <authorList>
            <person name="Okamura Y."/>
        </authorList>
    </citation>
    <scope>NUCLEOTIDE SEQUENCE [LARGE SCALE GENOMIC DNA]</scope>
</reference>
<dbReference type="Pfam" id="PF00501">
    <property type="entry name" value="AMP-binding"/>
    <property type="match status" value="1"/>
</dbReference>
<comment type="subcellular location">
    <subcellularLocation>
        <location evidence="1">Peroxisome</location>
    </subcellularLocation>
</comment>
<dbReference type="Pfam" id="PF13193">
    <property type="entry name" value="AMP-binding_C"/>
    <property type="match status" value="1"/>
</dbReference>
<gene>
    <name evidence="6" type="ORF">LNINA_LOCUS3062</name>
</gene>
<dbReference type="CDD" id="cd05911">
    <property type="entry name" value="Firefly_Luc_like"/>
    <property type="match status" value="1"/>
</dbReference>
<dbReference type="FunFam" id="3.30.300.30:FF:000007">
    <property type="entry name" value="4-coumarate--CoA ligase 2"/>
    <property type="match status" value="1"/>
</dbReference>
<sequence>MASPLRRTFISHIKKRNTFATFFKQQSTDTRILQSVYKDVEDSNLSVTEFVWQNLDRWPDKTLTVCATTGHGYTYAQTHRMSINFAASLRTKLKLRNDDVVAIILPNLPEYPCIALGILEAGCITSMMNPMYSAEDLKRQLEMVNCKAIVSSKTSYPNITEALNSMKRKLPVILTDNDALPEETISFAEFANDLHVDIDCLKAVKRSAKDVAIMPFSSGTSGFPKAVVCTHKSVVAFNNAVLDPNVIAIEEATANYQSVIPGVLPFFHIYGFNVLMLNLMCVGVKVVTLSNFKPEVFLETLVRHRAQHLYAVPPMIMFLAKHPAVTPAHLQSLKTVVCGAASISSNDAEALLEKNRRIKFRQGYGMTETNGGIAVGRKDDSNHDAVGHLLGSCEAKIVDLETQEALGPGQEGELWTRGPLMMSGYYENDDANREVFTEDGWFKTGDIGKYDDNKYLYITDRLKELIKVKGFQVPPAELETMLRKHPRVLDCAVIGIKDPITGEAPKAFVVAQPSLSVDPKELLDFVNKQVVSFKRIKEVQFVDAIPKNPSGKILRRTLKEKYC</sequence>
<dbReference type="InterPro" id="IPR045851">
    <property type="entry name" value="AMP-bd_C_sf"/>
</dbReference>
<dbReference type="PANTHER" id="PTHR24096">
    <property type="entry name" value="LONG-CHAIN-FATTY-ACID--COA LIGASE"/>
    <property type="match status" value="1"/>
</dbReference>
<dbReference type="Proteomes" id="UP001497472">
    <property type="component" value="Unassembled WGS sequence"/>
</dbReference>